<gene>
    <name evidence="2 4" type="ORF">BDZ99DRAFT_281817</name>
</gene>
<organism evidence="2">
    <name type="scientific">Mytilinidion resinicola</name>
    <dbReference type="NCBI Taxonomy" id="574789"/>
    <lineage>
        <taxon>Eukaryota</taxon>
        <taxon>Fungi</taxon>
        <taxon>Dikarya</taxon>
        <taxon>Ascomycota</taxon>
        <taxon>Pezizomycotina</taxon>
        <taxon>Dothideomycetes</taxon>
        <taxon>Pleosporomycetidae</taxon>
        <taxon>Mytilinidiales</taxon>
        <taxon>Mytilinidiaceae</taxon>
        <taxon>Mytilinidion</taxon>
    </lineage>
</organism>
<dbReference type="Proteomes" id="UP000504636">
    <property type="component" value="Unplaced"/>
</dbReference>
<dbReference type="GeneID" id="54454899"/>
<dbReference type="RefSeq" id="XP_033578810.1">
    <property type="nucleotide sequence ID" value="XM_033714006.1"/>
</dbReference>
<keyword evidence="1" id="KW-1133">Transmembrane helix</keyword>
<reference evidence="2 4" key="1">
    <citation type="journal article" date="2020" name="Stud. Mycol.">
        <title>101 Dothideomycetes genomes: a test case for predicting lifestyles and emergence of pathogens.</title>
        <authorList>
            <person name="Haridas S."/>
            <person name="Albert R."/>
            <person name="Binder M."/>
            <person name="Bloem J."/>
            <person name="Labutti K."/>
            <person name="Salamov A."/>
            <person name="Andreopoulos B."/>
            <person name="Baker S."/>
            <person name="Barry K."/>
            <person name="Bills G."/>
            <person name="Bluhm B."/>
            <person name="Cannon C."/>
            <person name="Castanera R."/>
            <person name="Culley D."/>
            <person name="Daum C."/>
            <person name="Ezra D."/>
            <person name="Gonzalez J."/>
            <person name="Henrissat B."/>
            <person name="Kuo A."/>
            <person name="Liang C."/>
            <person name="Lipzen A."/>
            <person name="Lutzoni F."/>
            <person name="Magnuson J."/>
            <person name="Mondo S."/>
            <person name="Nolan M."/>
            <person name="Ohm R."/>
            <person name="Pangilinan J."/>
            <person name="Park H.-J."/>
            <person name="Ramirez L."/>
            <person name="Alfaro M."/>
            <person name="Sun H."/>
            <person name="Tritt A."/>
            <person name="Yoshinaga Y."/>
            <person name="Zwiers L.-H."/>
            <person name="Turgeon B."/>
            <person name="Goodwin S."/>
            <person name="Spatafora J."/>
            <person name="Crous P."/>
            <person name="Grigoriev I."/>
        </authorList>
    </citation>
    <scope>NUCLEOTIDE SEQUENCE</scope>
    <source>
        <strain evidence="2 4">CBS 304.34</strain>
    </source>
</reference>
<keyword evidence="1" id="KW-0472">Membrane</keyword>
<dbReference type="AlphaFoldDB" id="A0A6A6YSC2"/>
<name>A0A6A6YSC2_9PEZI</name>
<reference evidence="4" key="3">
    <citation type="submission" date="2025-04" db="UniProtKB">
        <authorList>
            <consortium name="RefSeq"/>
        </authorList>
    </citation>
    <scope>IDENTIFICATION</scope>
    <source>
        <strain evidence="4">CBS 304.34</strain>
    </source>
</reference>
<dbReference type="EMBL" id="MU003698">
    <property type="protein sequence ID" value="KAF2811846.1"/>
    <property type="molecule type" value="Genomic_DNA"/>
</dbReference>
<reference evidence="4" key="2">
    <citation type="submission" date="2020-04" db="EMBL/GenBank/DDBJ databases">
        <authorList>
            <consortium name="NCBI Genome Project"/>
        </authorList>
    </citation>
    <scope>NUCLEOTIDE SEQUENCE</scope>
    <source>
        <strain evidence="4">CBS 304.34</strain>
    </source>
</reference>
<keyword evidence="3" id="KW-1185">Reference proteome</keyword>
<evidence type="ECO:0000313" key="3">
    <source>
        <dbReference type="Proteomes" id="UP000504636"/>
    </source>
</evidence>
<accession>A0A6A6YSC2</accession>
<evidence type="ECO:0000313" key="2">
    <source>
        <dbReference type="EMBL" id="KAF2811846.1"/>
    </source>
</evidence>
<proteinExistence type="predicted"/>
<evidence type="ECO:0000256" key="1">
    <source>
        <dbReference type="SAM" id="Phobius"/>
    </source>
</evidence>
<feature type="transmembrane region" description="Helical" evidence="1">
    <location>
        <begin position="40"/>
        <end position="62"/>
    </location>
</feature>
<protein>
    <submittedName>
        <fullName evidence="2 4">Uncharacterized protein</fullName>
    </submittedName>
</protein>
<keyword evidence="1" id="KW-0812">Transmembrane</keyword>
<evidence type="ECO:0000313" key="4">
    <source>
        <dbReference type="RefSeq" id="XP_033578810.1"/>
    </source>
</evidence>
<sequence>MHPYYMSIILAIVSFSSLLKISFCGTYHATSFYFLRHAISLPLLQCCVNATLTFPLTFFLSLRCGFDERL</sequence>